<organism evidence="2 3">
    <name type="scientific">Theileria parva</name>
    <name type="common">East coast fever infection agent</name>
    <dbReference type="NCBI Taxonomy" id="5875"/>
    <lineage>
        <taxon>Eukaryota</taxon>
        <taxon>Sar</taxon>
        <taxon>Alveolata</taxon>
        <taxon>Apicomplexa</taxon>
        <taxon>Aconoidasida</taxon>
        <taxon>Piroplasmida</taxon>
        <taxon>Theileriidae</taxon>
        <taxon>Theileria</taxon>
    </lineage>
</organism>
<dbReference type="RefSeq" id="XP_763250.1">
    <property type="nucleotide sequence ID" value="XM_758157.1"/>
</dbReference>
<dbReference type="InParanoid" id="Q4N0B7"/>
<feature type="region of interest" description="Disordered" evidence="1">
    <location>
        <begin position="242"/>
        <end position="268"/>
    </location>
</feature>
<evidence type="ECO:0000313" key="2">
    <source>
        <dbReference type="EMBL" id="EAN30967.1"/>
    </source>
</evidence>
<accession>Q4N0B7</accession>
<feature type="compositionally biased region" description="Low complexity" evidence="1">
    <location>
        <begin position="248"/>
        <end position="264"/>
    </location>
</feature>
<evidence type="ECO:0000256" key="1">
    <source>
        <dbReference type="SAM" id="MobiDB-lite"/>
    </source>
</evidence>
<comment type="caution">
    <text evidence="2">The sequence shown here is derived from an EMBL/GenBank/DDBJ whole genome shotgun (WGS) entry which is preliminary data.</text>
</comment>
<proteinExistence type="predicted"/>
<dbReference type="VEuPathDB" id="PiroplasmaDB:TpMuguga_03g00232"/>
<dbReference type="Proteomes" id="UP000001949">
    <property type="component" value="Unassembled WGS sequence"/>
</dbReference>
<dbReference type="GeneID" id="3500176"/>
<dbReference type="AlphaFoldDB" id="Q4N0B7"/>
<protein>
    <submittedName>
        <fullName evidence="2">Uncharacterized protein</fullName>
    </submittedName>
</protein>
<dbReference type="KEGG" id="tpv:TP03_0232"/>
<name>Q4N0B7_THEPA</name>
<gene>
    <name evidence="2" type="ordered locus">TP03_0232</name>
</gene>
<sequence>MEDLNVSQHQVNLRQDIGIKFIEISTEHFLNTSHMSQDIENLGLKNTGKQYDNPKLSSKLCEWMIKIIFEYDCGKVNVNGKLCCSLINLQEFIKYLLLYSRDKQMYIKFNVPKFLMLDLENLQQDSVLQPKIPQKRLMGSNPGILEKIKRLCNSNPNAVQTTNEPTIQVVTNLSSRLLDRGVSGLSEVSSVEPHQSCSIPQGTPIGSSYSPGRVIRSDKLISSNGYYMYAYGVNYSYKLTETPGGGTDSSTSSGSSTTTAADGSEIIGHPPPKTIEYYKMEHMTVFGKDKEFVVCKLVNDEYTEHHHEIPPIRFYRRVNGKFILIRPKHYEIQLRIVGEMQMVFRLNDESECVKVMFGDEIVWVNPPNSKSFVVTLLYNLTDYSIVLETNVLIKCTKVNNQWVNKTQRPFYVRHYADDAMGDFIPVYIENVTKTNSKHKYTLDYRGVPNIELVKYYDKIIWKREPDQAFPKTMICSTFRHTTFSFKFDDKPTVSHS</sequence>
<evidence type="ECO:0000313" key="3">
    <source>
        <dbReference type="Proteomes" id="UP000001949"/>
    </source>
</evidence>
<reference evidence="2 3" key="1">
    <citation type="journal article" date="2005" name="Science">
        <title>Genome sequence of Theileria parva, a bovine pathogen that transforms lymphocytes.</title>
        <authorList>
            <person name="Gardner M.J."/>
            <person name="Bishop R."/>
            <person name="Shah T."/>
            <person name="de Villiers E.P."/>
            <person name="Carlton J.M."/>
            <person name="Hall N."/>
            <person name="Ren Q."/>
            <person name="Paulsen I.T."/>
            <person name="Pain A."/>
            <person name="Berriman M."/>
            <person name="Wilson R.J.M."/>
            <person name="Sato S."/>
            <person name="Ralph S.A."/>
            <person name="Mann D.J."/>
            <person name="Xiong Z."/>
            <person name="Shallom S.J."/>
            <person name="Weidman J."/>
            <person name="Jiang L."/>
            <person name="Lynn J."/>
            <person name="Weaver B."/>
            <person name="Shoaibi A."/>
            <person name="Domingo A.R."/>
            <person name="Wasawo D."/>
            <person name="Crabtree J."/>
            <person name="Wortman J.R."/>
            <person name="Haas B."/>
            <person name="Angiuoli S.V."/>
            <person name="Creasy T.H."/>
            <person name="Lu C."/>
            <person name="Suh B."/>
            <person name="Silva J.C."/>
            <person name="Utterback T.R."/>
            <person name="Feldblyum T.V."/>
            <person name="Pertea M."/>
            <person name="Allen J."/>
            <person name="Nierman W.C."/>
            <person name="Taracha E.L.N."/>
            <person name="Salzberg S.L."/>
            <person name="White O.R."/>
            <person name="Fitzhugh H.A."/>
            <person name="Morzaria S."/>
            <person name="Venter J.C."/>
            <person name="Fraser C.M."/>
            <person name="Nene V."/>
        </authorList>
    </citation>
    <scope>NUCLEOTIDE SEQUENCE [LARGE SCALE GENOMIC DNA]</scope>
    <source>
        <strain evidence="2 3">Muguga</strain>
    </source>
</reference>
<keyword evidence="3" id="KW-1185">Reference proteome</keyword>
<dbReference type="EMBL" id="AAGK01000005">
    <property type="protein sequence ID" value="EAN30967.1"/>
    <property type="molecule type" value="Genomic_DNA"/>
</dbReference>